<dbReference type="PANTHER" id="PTHR21342">
    <property type="entry name" value="PHOSPHOPANTETHEINE ADENYLYLTRANSFERASE"/>
    <property type="match status" value="1"/>
</dbReference>
<comment type="pathway">
    <text evidence="9">Cofactor biosynthesis; coenzyme A biosynthesis; CoA from (R)-pantothenate: step 4/5.</text>
</comment>
<dbReference type="RefSeq" id="WP_370440164.1">
    <property type="nucleotide sequence ID" value="NZ_JBGFTU010000003.1"/>
</dbReference>
<evidence type="ECO:0000256" key="5">
    <source>
        <dbReference type="ARBA" id="ARBA00022840"/>
    </source>
</evidence>
<gene>
    <name evidence="9 11" type="primary">coaD</name>
    <name evidence="11" type="ORF">AB2L27_03995</name>
</gene>
<dbReference type="Pfam" id="PF01467">
    <property type="entry name" value="CTP_transf_like"/>
    <property type="match status" value="1"/>
</dbReference>
<keyword evidence="3 9" id="KW-0548">Nucleotidyltransferase</keyword>
<proteinExistence type="inferred from homology"/>
<comment type="cofactor">
    <cofactor evidence="9">
        <name>Mg(2+)</name>
        <dbReference type="ChEBI" id="CHEBI:18420"/>
    </cofactor>
</comment>
<organism evidence="11 12">
    <name type="scientific">Kineococcus halophytocola</name>
    <dbReference type="NCBI Taxonomy" id="3234027"/>
    <lineage>
        <taxon>Bacteria</taxon>
        <taxon>Bacillati</taxon>
        <taxon>Actinomycetota</taxon>
        <taxon>Actinomycetes</taxon>
        <taxon>Kineosporiales</taxon>
        <taxon>Kineosporiaceae</taxon>
        <taxon>Kineococcus</taxon>
    </lineage>
</organism>
<dbReference type="Proteomes" id="UP001565927">
    <property type="component" value="Unassembled WGS sequence"/>
</dbReference>
<keyword evidence="4 9" id="KW-0547">Nucleotide-binding</keyword>
<feature type="binding site" evidence="9">
    <location>
        <position position="25"/>
    </location>
    <ligand>
        <name>substrate</name>
    </ligand>
</feature>
<dbReference type="SUPFAM" id="SSF52374">
    <property type="entry name" value="Nucleotidylyl transferase"/>
    <property type="match status" value="1"/>
</dbReference>
<feature type="site" description="Transition state stabilizer" evidence="9">
    <location>
        <position position="33"/>
    </location>
</feature>
<dbReference type="GO" id="GO:0004595">
    <property type="term" value="F:pantetheine-phosphate adenylyltransferase activity"/>
    <property type="evidence" value="ECO:0007669"/>
    <property type="project" value="UniProtKB-EC"/>
</dbReference>
<evidence type="ECO:0000313" key="11">
    <source>
        <dbReference type="EMBL" id="MEZ0163928.1"/>
    </source>
</evidence>
<feature type="binding site" evidence="9">
    <location>
        <begin position="25"/>
        <end position="26"/>
    </location>
    <ligand>
        <name>ATP</name>
        <dbReference type="ChEBI" id="CHEBI:30616"/>
    </ligand>
</feature>
<dbReference type="Gene3D" id="3.40.50.620">
    <property type="entry name" value="HUPs"/>
    <property type="match status" value="1"/>
</dbReference>
<dbReference type="PRINTS" id="PR01020">
    <property type="entry name" value="LPSBIOSNTHSS"/>
</dbReference>
<feature type="domain" description="Cytidyltransferase-like" evidence="10">
    <location>
        <begin position="21"/>
        <end position="154"/>
    </location>
</feature>
<comment type="caution">
    <text evidence="11">The sequence shown here is derived from an EMBL/GenBank/DDBJ whole genome shotgun (WGS) entry which is preliminary data.</text>
</comment>
<dbReference type="InterPro" id="IPR014729">
    <property type="entry name" value="Rossmann-like_a/b/a_fold"/>
</dbReference>
<evidence type="ECO:0000256" key="4">
    <source>
        <dbReference type="ARBA" id="ARBA00022741"/>
    </source>
</evidence>
<evidence type="ECO:0000256" key="3">
    <source>
        <dbReference type="ARBA" id="ARBA00022695"/>
    </source>
</evidence>
<feature type="binding site" evidence="9">
    <location>
        <position position="120"/>
    </location>
    <ligand>
        <name>ATP</name>
        <dbReference type="ChEBI" id="CHEBI:30616"/>
    </ligand>
</feature>
<sequence>MSSEETGASGSGTGTGGRVCVCPGSFDPLTLGHLDVLLRAAELFDVVHAGVAVNPDKRGTFTGPERADLVRRALAESGDPRAARVVVTEFDGGLLVEHCRRLGAPVVVKGLRSGTDYAYELPMALMNRHLTGLETVFLVGDPAYGHVSSSLVKEVARHGGDVSGLVPAAVRAALGTRLGENAPDPA</sequence>
<feature type="binding site" evidence="9">
    <location>
        <position position="33"/>
    </location>
    <ligand>
        <name>ATP</name>
        <dbReference type="ChEBI" id="CHEBI:30616"/>
    </ligand>
</feature>
<evidence type="ECO:0000256" key="1">
    <source>
        <dbReference type="ARBA" id="ARBA00022490"/>
    </source>
</evidence>
<feature type="binding site" evidence="9">
    <location>
        <position position="95"/>
    </location>
    <ligand>
        <name>substrate</name>
    </ligand>
</feature>
<feature type="binding site" evidence="9">
    <location>
        <begin position="144"/>
        <end position="150"/>
    </location>
    <ligand>
        <name>ATP</name>
        <dbReference type="ChEBI" id="CHEBI:30616"/>
    </ligand>
</feature>
<dbReference type="InterPro" id="IPR004821">
    <property type="entry name" value="Cyt_trans-like"/>
</dbReference>
<evidence type="ECO:0000256" key="9">
    <source>
        <dbReference type="HAMAP-Rule" id="MF_00151"/>
    </source>
</evidence>
<dbReference type="InterPro" id="IPR001980">
    <property type="entry name" value="PPAT"/>
</dbReference>
<feature type="binding site" evidence="9">
    <location>
        <position position="57"/>
    </location>
    <ligand>
        <name>substrate</name>
    </ligand>
</feature>
<keyword evidence="6 9" id="KW-0460">Magnesium</keyword>
<evidence type="ECO:0000259" key="10">
    <source>
        <dbReference type="Pfam" id="PF01467"/>
    </source>
</evidence>
<evidence type="ECO:0000256" key="2">
    <source>
        <dbReference type="ARBA" id="ARBA00022679"/>
    </source>
</evidence>
<dbReference type="HAMAP" id="MF_00151">
    <property type="entry name" value="PPAT_bact"/>
    <property type="match status" value="1"/>
</dbReference>
<keyword evidence="7 9" id="KW-0173">Coenzyme A biosynthesis</keyword>
<feature type="binding site" evidence="9">
    <location>
        <position position="109"/>
    </location>
    <ligand>
        <name>substrate</name>
    </ligand>
</feature>
<name>A0ABV4GX94_9ACTN</name>
<keyword evidence="5 9" id="KW-0067">ATP-binding</keyword>
<dbReference type="NCBIfam" id="TIGR00125">
    <property type="entry name" value="cyt_tran_rel"/>
    <property type="match status" value="1"/>
</dbReference>
<feature type="binding site" evidence="9">
    <location>
        <begin position="110"/>
        <end position="112"/>
    </location>
    <ligand>
        <name>ATP</name>
        <dbReference type="ChEBI" id="CHEBI:30616"/>
    </ligand>
</feature>
<comment type="function">
    <text evidence="9">Reversibly transfers an adenylyl group from ATP to 4'-phosphopantetheine, yielding dephospho-CoA (dPCoA) and pyrophosphate.</text>
</comment>
<comment type="similarity">
    <text evidence="9">Belongs to the bacterial CoaD family.</text>
</comment>
<keyword evidence="1 9" id="KW-0963">Cytoplasm</keyword>
<evidence type="ECO:0000256" key="6">
    <source>
        <dbReference type="ARBA" id="ARBA00022842"/>
    </source>
</evidence>
<comment type="subcellular location">
    <subcellularLocation>
        <location evidence="9">Cytoplasm</location>
    </subcellularLocation>
</comment>
<dbReference type="EC" id="2.7.7.3" evidence="9"/>
<keyword evidence="12" id="KW-1185">Reference proteome</keyword>
<reference evidence="11 12" key="1">
    <citation type="submission" date="2024-07" db="EMBL/GenBank/DDBJ databases">
        <authorList>
            <person name="Thanompreechachai J."/>
            <person name="Duangmal K."/>
        </authorList>
    </citation>
    <scope>NUCLEOTIDE SEQUENCE [LARGE SCALE GENOMIC DNA]</scope>
    <source>
        <strain evidence="11 12">LSe6-4</strain>
    </source>
</reference>
<evidence type="ECO:0000256" key="8">
    <source>
        <dbReference type="ARBA" id="ARBA00029346"/>
    </source>
</evidence>
<evidence type="ECO:0000256" key="7">
    <source>
        <dbReference type="ARBA" id="ARBA00022993"/>
    </source>
</evidence>
<comment type="catalytic activity">
    <reaction evidence="8 9">
        <text>(R)-4'-phosphopantetheine + ATP + H(+) = 3'-dephospho-CoA + diphosphate</text>
        <dbReference type="Rhea" id="RHEA:19801"/>
        <dbReference type="ChEBI" id="CHEBI:15378"/>
        <dbReference type="ChEBI" id="CHEBI:30616"/>
        <dbReference type="ChEBI" id="CHEBI:33019"/>
        <dbReference type="ChEBI" id="CHEBI:57328"/>
        <dbReference type="ChEBI" id="CHEBI:61723"/>
        <dbReference type="EC" id="2.7.7.3"/>
    </reaction>
</comment>
<dbReference type="NCBIfam" id="TIGR01510">
    <property type="entry name" value="coaD_prev_kdtB"/>
    <property type="match status" value="1"/>
</dbReference>
<accession>A0ABV4GX94</accession>
<comment type="subunit">
    <text evidence="9">Homohexamer.</text>
</comment>
<keyword evidence="2 9" id="KW-0808">Transferase</keyword>
<protein>
    <recommendedName>
        <fullName evidence="9">Phosphopantetheine adenylyltransferase</fullName>
        <ecNumber evidence="9">2.7.7.3</ecNumber>
    </recommendedName>
    <alternativeName>
        <fullName evidence="9">Dephospho-CoA pyrophosphorylase</fullName>
    </alternativeName>
    <alternativeName>
        <fullName evidence="9">Pantetheine-phosphate adenylyltransferase</fullName>
        <shortName evidence="9">PPAT</shortName>
    </alternativeName>
</protein>
<dbReference type="EMBL" id="JBGFTU010000003">
    <property type="protein sequence ID" value="MEZ0163928.1"/>
    <property type="molecule type" value="Genomic_DNA"/>
</dbReference>
<dbReference type="PANTHER" id="PTHR21342:SF1">
    <property type="entry name" value="PHOSPHOPANTETHEINE ADENYLYLTRANSFERASE"/>
    <property type="match status" value="1"/>
</dbReference>
<evidence type="ECO:0000313" key="12">
    <source>
        <dbReference type="Proteomes" id="UP001565927"/>
    </source>
</evidence>
<dbReference type="CDD" id="cd02163">
    <property type="entry name" value="PPAT"/>
    <property type="match status" value="1"/>
</dbReference>